<gene>
    <name evidence="1" type="ORF">DSM3645_14570</name>
</gene>
<proteinExistence type="predicted"/>
<dbReference type="eggNOG" id="COG1502">
    <property type="taxonomic scope" value="Bacteria"/>
</dbReference>
<name>A3ZSB8_9BACT</name>
<dbReference type="Proteomes" id="UP000004358">
    <property type="component" value="Unassembled WGS sequence"/>
</dbReference>
<comment type="caution">
    <text evidence="1">The sequence shown here is derived from an EMBL/GenBank/DDBJ whole genome shotgun (WGS) entry which is preliminary data.</text>
</comment>
<organism evidence="1 2">
    <name type="scientific">Blastopirellula marina DSM 3645</name>
    <dbReference type="NCBI Taxonomy" id="314230"/>
    <lineage>
        <taxon>Bacteria</taxon>
        <taxon>Pseudomonadati</taxon>
        <taxon>Planctomycetota</taxon>
        <taxon>Planctomycetia</taxon>
        <taxon>Pirellulales</taxon>
        <taxon>Pirellulaceae</taxon>
        <taxon>Blastopirellula</taxon>
    </lineage>
</organism>
<protein>
    <submittedName>
        <fullName evidence="1">Uncharacterized protein</fullName>
    </submittedName>
</protein>
<dbReference type="EMBL" id="AANZ01000008">
    <property type="protein sequence ID" value="EAQ80578.1"/>
    <property type="molecule type" value="Genomic_DNA"/>
</dbReference>
<dbReference type="NCBIfam" id="NF041068">
    <property type="entry name" value="DpdK"/>
    <property type="match status" value="1"/>
</dbReference>
<evidence type="ECO:0000313" key="1">
    <source>
        <dbReference type="EMBL" id="EAQ80578.1"/>
    </source>
</evidence>
<evidence type="ECO:0000313" key="2">
    <source>
        <dbReference type="Proteomes" id="UP000004358"/>
    </source>
</evidence>
<sequence length="107" mass="11692">MIEILGLMMELGADVVIATRPDAHNESFLRKLNDLARASGNESRLTFHRLPTLHTKGILGDDFYISGSMNITFNGIEVLQEGLLFTTDAESVSNARIAFMDGYGGNS</sequence>
<dbReference type="STRING" id="314230.DSM3645_14570"/>
<dbReference type="HOGENOM" id="CLU_2204917_0_0_0"/>
<accession>A3ZSB8</accession>
<dbReference type="AlphaFoldDB" id="A3ZSB8"/>
<reference evidence="1 2" key="1">
    <citation type="submission" date="2006-02" db="EMBL/GenBank/DDBJ databases">
        <authorList>
            <person name="Amann R."/>
            <person name="Ferriera S."/>
            <person name="Johnson J."/>
            <person name="Kravitz S."/>
            <person name="Halpern A."/>
            <person name="Remington K."/>
            <person name="Beeson K."/>
            <person name="Tran B."/>
            <person name="Rogers Y.-H."/>
            <person name="Friedman R."/>
            <person name="Venter J.C."/>
        </authorList>
    </citation>
    <scope>NUCLEOTIDE SEQUENCE [LARGE SCALE GENOMIC DNA]</scope>
    <source>
        <strain evidence="1 2">DSM 3645</strain>
    </source>
</reference>
<dbReference type="SUPFAM" id="SSF56024">
    <property type="entry name" value="Phospholipase D/nuclease"/>
    <property type="match status" value="1"/>
</dbReference>